<protein>
    <submittedName>
        <fullName evidence="1">Uncharacterized protein</fullName>
    </submittedName>
</protein>
<gene>
    <name evidence="1" type="ORF">EV702DRAFT_973702</name>
</gene>
<dbReference type="Proteomes" id="UP000714275">
    <property type="component" value="Unassembled WGS sequence"/>
</dbReference>
<dbReference type="EMBL" id="JABBWD010000036">
    <property type="protein sequence ID" value="KAG1775024.1"/>
    <property type="molecule type" value="Genomic_DNA"/>
</dbReference>
<evidence type="ECO:0000313" key="1">
    <source>
        <dbReference type="EMBL" id="KAG1775024.1"/>
    </source>
</evidence>
<accession>A0A9P6ZQU0</accession>
<reference evidence="1" key="1">
    <citation type="journal article" date="2020" name="New Phytol.">
        <title>Comparative genomics reveals dynamic genome evolution in host specialist ectomycorrhizal fungi.</title>
        <authorList>
            <person name="Lofgren L.A."/>
            <person name="Nguyen N.H."/>
            <person name="Vilgalys R."/>
            <person name="Ruytinx J."/>
            <person name="Liao H.L."/>
            <person name="Branco S."/>
            <person name="Kuo A."/>
            <person name="LaButti K."/>
            <person name="Lipzen A."/>
            <person name="Andreopoulos W."/>
            <person name="Pangilinan J."/>
            <person name="Riley R."/>
            <person name="Hundley H."/>
            <person name="Na H."/>
            <person name="Barry K."/>
            <person name="Grigoriev I.V."/>
            <person name="Stajich J.E."/>
            <person name="Kennedy P.G."/>
        </authorList>
    </citation>
    <scope>NUCLEOTIDE SEQUENCE</scope>
    <source>
        <strain evidence="1">DOB743</strain>
    </source>
</reference>
<evidence type="ECO:0000313" key="2">
    <source>
        <dbReference type="Proteomes" id="UP000714275"/>
    </source>
</evidence>
<comment type="caution">
    <text evidence="1">The sequence shown here is derived from an EMBL/GenBank/DDBJ whole genome shotgun (WGS) entry which is preliminary data.</text>
</comment>
<dbReference type="AlphaFoldDB" id="A0A9P6ZQU0"/>
<feature type="non-terminal residue" evidence="1">
    <location>
        <position position="1"/>
    </location>
</feature>
<proteinExistence type="predicted"/>
<sequence length="54" mass="6202">EQVQQILVTDLLACPSLDSGETFFAMAVKEGRSELVHIDWHDNHAIWAFMFVVR</sequence>
<organism evidence="1 2">
    <name type="scientific">Suillus placidus</name>
    <dbReference type="NCBI Taxonomy" id="48579"/>
    <lineage>
        <taxon>Eukaryota</taxon>
        <taxon>Fungi</taxon>
        <taxon>Dikarya</taxon>
        <taxon>Basidiomycota</taxon>
        <taxon>Agaricomycotina</taxon>
        <taxon>Agaricomycetes</taxon>
        <taxon>Agaricomycetidae</taxon>
        <taxon>Boletales</taxon>
        <taxon>Suillineae</taxon>
        <taxon>Suillaceae</taxon>
        <taxon>Suillus</taxon>
    </lineage>
</organism>
<dbReference type="OrthoDB" id="2654257at2759"/>
<name>A0A9P6ZQU0_9AGAM</name>
<keyword evidence="2" id="KW-1185">Reference proteome</keyword>